<accession>A0A544TMS8</accession>
<dbReference type="InterPro" id="IPR002772">
    <property type="entry name" value="Glyco_hydro_3_C"/>
</dbReference>
<dbReference type="FunFam" id="3.40.50.1700:FF:000011">
    <property type="entry name" value="Exported beta-glucosidase"/>
    <property type="match status" value="1"/>
</dbReference>
<keyword evidence="2 6" id="KW-0378">Hydrolase</keyword>
<evidence type="ECO:0000256" key="3">
    <source>
        <dbReference type="SAM" id="MobiDB-lite"/>
    </source>
</evidence>
<dbReference type="Pfam" id="PF14310">
    <property type="entry name" value="Fn3-like"/>
    <property type="match status" value="1"/>
</dbReference>
<evidence type="ECO:0000259" key="5">
    <source>
        <dbReference type="SMART" id="SM01217"/>
    </source>
</evidence>
<dbReference type="Gene3D" id="2.60.40.10">
    <property type="entry name" value="Immunoglobulins"/>
    <property type="match status" value="1"/>
</dbReference>
<dbReference type="Proteomes" id="UP000318937">
    <property type="component" value="Unassembled WGS sequence"/>
</dbReference>
<keyword evidence="7" id="KW-1185">Reference proteome</keyword>
<dbReference type="GO" id="GO:0008422">
    <property type="term" value="F:beta-glucosidase activity"/>
    <property type="evidence" value="ECO:0007669"/>
    <property type="project" value="TreeGrafter"/>
</dbReference>
<feature type="compositionally biased region" description="Basic and acidic residues" evidence="3">
    <location>
        <begin position="845"/>
        <end position="861"/>
    </location>
</feature>
<dbReference type="InterPro" id="IPR017853">
    <property type="entry name" value="GH"/>
</dbReference>
<dbReference type="InterPro" id="IPR050288">
    <property type="entry name" value="Cellulose_deg_GH3"/>
</dbReference>
<proteinExistence type="inferred from homology"/>
<protein>
    <submittedName>
        <fullName evidence="6">Glycosyl hydrolase</fullName>
    </submittedName>
</protein>
<feature type="region of interest" description="Disordered" evidence="3">
    <location>
        <begin position="784"/>
        <end position="927"/>
    </location>
</feature>
<feature type="compositionally biased region" description="Low complexity" evidence="3">
    <location>
        <begin position="862"/>
        <end position="927"/>
    </location>
</feature>
<dbReference type="AlphaFoldDB" id="A0A544TMS8"/>
<reference evidence="6 7" key="1">
    <citation type="submission" date="2019-05" db="EMBL/GenBank/DDBJ databases">
        <title>Psychrobacillus vulpis sp. nov., a new species isolated from feces of a red fox that inhabits in The Tablas de Daimiel Natural Park, Albacete, Spain.</title>
        <authorList>
            <person name="Rodriguez M."/>
            <person name="Reina J.C."/>
            <person name="Bejar V."/>
            <person name="Llamas I."/>
        </authorList>
    </citation>
    <scope>NUCLEOTIDE SEQUENCE [LARGE SCALE GENOMIC DNA]</scope>
    <source>
        <strain evidence="6 7">NHI-2</strain>
    </source>
</reference>
<feature type="chain" id="PRO_5021822136" evidence="4">
    <location>
        <begin position="26"/>
        <end position="950"/>
    </location>
</feature>
<dbReference type="FunFam" id="3.40.50.1700:FF:000054">
    <property type="entry name" value="Thermostable beta-glucosidase B"/>
    <property type="match status" value="1"/>
</dbReference>
<sequence>MIKRISSIFLTATISMSSLVNPANAMNDGTERNNPWMNTQLSAEKRTELLIEELTMEQKIQQIAISRFNENDTGETVVINKGGTSKYQNGEFAPEGTLPGCEWQDTGRQIRGIEELGIPTIRMTNGGTGVKGGSCGNDPEATGLPSTPALAATFDRELNYEAGRILGEETRAFAHHVLLGPGMNLIRHPYGGRNYEYFSEDPYLTGILATEQVKGIQAQGVQAQLKHLAGNEQETERWTMGVQVPSKAMNELYMLPFEMTVKDADPASVMCSFPDVNGTYACDSSELLQDALRDNWGFDGYVMSDRRAIHDTVAAIKAGTNVELDWAPQYYTEEIIQDALDSGEVTEDDIDNLLRPRYIKMIEYGHMDEPYDEFLPEIVDPIANGDSARKMAEEGAVLLKNENNFLPLDGEPESIALIGVEWFAGEAKMSPRSIRDNNENVNAPYTVTPQEGLENVIEELGYDTEVTYNDGRDPKAAAKLAAESDVVLLMLGDNPHETVDRDTLGFPAIDLDTNQDREDWVEQEPLIDAVLEANAEHTAVVLKTSGTVLMPWLDEVPAVLEAWFPGMEDGNAVANLLYGKVNPSGKLPMTFGATEREAAFATEEQFPGTRQDTGKAGGPGAYGDGSDQLIAKYTEGLEMGYRWYEANDVKPVFPFGYGLSYTTFEYDDLKVKEVHDEGKGNNGSLSGIDVSFTITNTGDVAGKEAAQVYMTLPDEAGQPTKRLVNFEKIDLEPGESQLMTVRIKQADSNHPFSYFIPAEPDNLANWADGQWATVDGKYRIHVGGSSADTPLEKDIPLNFKLNKDNGKDNNGNNKDNNNGNNGDNKDNNKGNNGDNKDNNNGNNSDNKDNNKGNNGDNKDNNKGNNGDNKDNNNGNNGDNKDNNNGNNGDNKDNNNGNNGDNKDNNNGNNGDNKDNNNGNNGDNNYGHNQWLHQWLQKWQQKWQQQWKGEL</sequence>
<dbReference type="InterPro" id="IPR026891">
    <property type="entry name" value="Fn3-like"/>
</dbReference>
<dbReference type="Pfam" id="PF01915">
    <property type="entry name" value="Glyco_hydro_3_C"/>
    <property type="match status" value="1"/>
</dbReference>
<dbReference type="Gene3D" id="3.40.50.1700">
    <property type="entry name" value="Glycoside hydrolase family 3 C-terminal domain"/>
    <property type="match status" value="1"/>
</dbReference>
<dbReference type="SMART" id="SM01217">
    <property type="entry name" value="Fn3_like"/>
    <property type="match status" value="1"/>
</dbReference>
<dbReference type="EMBL" id="VDGG01000001">
    <property type="protein sequence ID" value="TQR18756.1"/>
    <property type="molecule type" value="Genomic_DNA"/>
</dbReference>
<dbReference type="InterPro" id="IPR036962">
    <property type="entry name" value="Glyco_hydro_3_N_sf"/>
</dbReference>
<dbReference type="PANTHER" id="PTHR42715">
    <property type="entry name" value="BETA-GLUCOSIDASE"/>
    <property type="match status" value="1"/>
</dbReference>
<gene>
    <name evidence="6" type="ORF">FG383_00230</name>
</gene>
<evidence type="ECO:0000313" key="6">
    <source>
        <dbReference type="EMBL" id="TQR18756.1"/>
    </source>
</evidence>
<dbReference type="InterPro" id="IPR001764">
    <property type="entry name" value="Glyco_hydro_3_N"/>
</dbReference>
<feature type="compositionally biased region" description="Low complexity" evidence="3">
    <location>
        <begin position="829"/>
        <end position="844"/>
    </location>
</feature>
<dbReference type="SUPFAM" id="SSF51445">
    <property type="entry name" value="(Trans)glycosidases"/>
    <property type="match status" value="1"/>
</dbReference>
<dbReference type="Pfam" id="PF00933">
    <property type="entry name" value="Glyco_hydro_3"/>
    <property type="match status" value="1"/>
</dbReference>
<feature type="compositionally biased region" description="Low complexity" evidence="3">
    <location>
        <begin position="808"/>
        <end position="822"/>
    </location>
</feature>
<comment type="similarity">
    <text evidence="1">Belongs to the glycosyl hydrolase 3 family.</text>
</comment>
<dbReference type="RefSeq" id="WP_142604842.1">
    <property type="nucleotide sequence ID" value="NZ_VDGG01000001.1"/>
</dbReference>
<feature type="domain" description="Fibronectin type III-like" evidence="5">
    <location>
        <begin position="704"/>
        <end position="786"/>
    </location>
</feature>
<dbReference type="OrthoDB" id="9805821at2"/>
<keyword evidence="4" id="KW-0732">Signal</keyword>
<evidence type="ECO:0000256" key="4">
    <source>
        <dbReference type="SAM" id="SignalP"/>
    </source>
</evidence>
<dbReference type="SUPFAM" id="SSF52279">
    <property type="entry name" value="Beta-D-glucan exohydrolase, C-terminal domain"/>
    <property type="match status" value="1"/>
</dbReference>
<evidence type="ECO:0000256" key="1">
    <source>
        <dbReference type="ARBA" id="ARBA00005336"/>
    </source>
</evidence>
<dbReference type="InterPro" id="IPR036881">
    <property type="entry name" value="Glyco_hydro_3_C_sf"/>
</dbReference>
<comment type="caution">
    <text evidence="6">The sequence shown here is derived from an EMBL/GenBank/DDBJ whole genome shotgun (WGS) entry which is preliminary data.</text>
</comment>
<feature type="compositionally biased region" description="Basic and acidic residues" evidence="3">
    <location>
        <begin position="790"/>
        <end position="807"/>
    </location>
</feature>
<dbReference type="FunFam" id="3.20.20.300:FF:000012">
    <property type="entry name" value="Exported beta-glucosidase"/>
    <property type="match status" value="1"/>
</dbReference>
<evidence type="ECO:0000256" key="2">
    <source>
        <dbReference type="ARBA" id="ARBA00022801"/>
    </source>
</evidence>
<name>A0A544TMS8_9BACI</name>
<evidence type="ECO:0000313" key="7">
    <source>
        <dbReference type="Proteomes" id="UP000318937"/>
    </source>
</evidence>
<dbReference type="GO" id="GO:0009251">
    <property type="term" value="P:glucan catabolic process"/>
    <property type="evidence" value="ECO:0007669"/>
    <property type="project" value="TreeGrafter"/>
</dbReference>
<dbReference type="PRINTS" id="PR00133">
    <property type="entry name" value="GLHYDRLASE3"/>
</dbReference>
<feature type="signal peptide" evidence="4">
    <location>
        <begin position="1"/>
        <end position="25"/>
    </location>
</feature>
<organism evidence="6 7">
    <name type="scientific">Psychrobacillus soli</name>
    <dbReference type="NCBI Taxonomy" id="1543965"/>
    <lineage>
        <taxon>Bacteria</taxon>
        <taxon>Bacillati</taxon>
        <taxon>Bacillota</taxon>
        <taxon>Bacilli</taxon>
        <taxon>Bacillales</taxon>
        <taxon>Bacillaceae</taxon>
        <taxon>Psychrobacillus</taxon>
    </lineage>
</organism>
<dbReference type="InterPro" id="IPR013783">
    <property type="entry name" value="Ig-like_fold"/>
</dbReference>
<dbReference type="PANTHER" id="PTHR42715:SF10">
    <property type="entry name" value="BETA-GLUCOSIDASE"/>
    <property type="match status" value="1"/>
</dbReference>
<dbReference type="Gene3D" id="3.20.20.300">
    <property type="entry name" value="Glycoside hydrolase, family 3, N-terminal domain"/>
    <property type="match status" value="1"/>
</dbReference>